<name>A0A8I2GV13_RHILV</name>
<organism evidence="2 3">
    <name type="scientific">Rhizobium leguminosarum bv. viciae</name>
    <dbReference type="NCBI Taxonomy" id="387"/>
    <lineage>
        <taxon>Bacteria</taxon>
        <taxon>Pseudomonadati</taxon>
        <taxon>Pseudomonadota</taxon>
        <taxon>Alphaproteobacteria</taxon>
        <taxon>Hyphomicrobiales</taxon>
        <taxon>Rhizobiaceae</taxon>
        <taxon>Rhizobium/Agrobacterium group</taxon>
        <taxon>Rhizobium</taxon>
    </lineage>
</organism>
<accession>A0A8I2GV13</accession>
<evidence type="ECO:0000259" key="1">
    <source>
        <dbReference type="Pfam" id="PF22653"/>
    </source>
</evidence>
<dbReference type="EMBL" id="WIEZ01000018">
    <property type="protein sequence ID" value="NKM48756.1"/>
    <property type="molecule type" value="Genomic_DNA"/>
</dbReference>
<feature type="domain" description="DUF7007" evidence="1">
    <location>
        <begin position="92"/>
        <end position="205"/>
    </location>
</feature>
<dbReference type="RefSeq" id="WP_168277032.1">
    <property type="nucleotide sequence ID" value="NZ_WIEZ01000018.1"/>
</dbReference>
<dbReference type="InterPro" id="IPR054276">
    <property type="entry name" value="DUF7007"/>
</dbReference>
<sequence>MSATSPLYGKTRDGLCAALVGEQAFAMIPSEAGYHFVKAWGLKRPIEDWTIADFHDGRTDPVDEVSFRRTVDEWATHVSQLANLNRRTVSLRISTPWGESQHAVVYTDGIVALSTASHGGFLLSPDRNRLVASRLRLADGCYEEDCAWVAVATAYPDLFTDFEKRHADDILAHVYPEAWEARHGKVLQPGQSRAKDRSRFDRDNADRLVVVSAIQSRQHPGSIECIAILGGRRSTGVSEPAGEERRYLVDEALYDIGAFGFIIDEARDRRYAGPSSFVGWTEA</sequence>
<dbReference type="AlphaFoldDB" id="A0A8I2GV13"/>
<evidence type="ECO:0000313" key="3">
    <source>
        <dbReference type="Proteomes" id="UP000662259"/>
    </source>
</evidence>
<protein>
    <recommendedName>
        <fullName evidence="1">DUF7007 domain-containing protein</fullName>
    </recommendedName>
</protein>
<comment type="caution">
    <text evidence="2">The sequence shown here is derived from an EMBL/GenBank/DDBJ whole genome shotgun (WGS) entry which is preliminary data.</text>
</comment>
<proteinExistence type="predicted"/>
<gene>
    <name evidence="2" type="ORF">GFL91_28140</name>
</gene>
<reference evidence="2" key="1">
    <citation type="submission" date="2019-10" db="EMBL/GenBank/DDBJ databases">
        <title>Rhizobium leguminosarum symbiovar viciae collection.</title>
        <authorList>
            <person name="Boivin S."/>
            <person name="Lepetit M."/>
        </authorList>
    </citation>
    <scope>NUCLEOTIDE SEQUENCE</scope>
    <source>
        <strain evidence="2">L143</strain>
    </source>
</reference>
<dbReference type="Pfam" id="PF22653">
    <property type="entry name" value="DUF7007"/>
    <property type="match status" value="1"/>
</dbReference>
<dbReference type="Proteomes" id="UP000662259">
    <property type="component" value="Unassembled WGS sequence"/>
</dbReference>
<evidence type="ECO:0000313" key="2">
    <source>
        <dbReference type="EMBL" id="NKM48756.1"/>
    </source>
</evidence>